<feature type="compositionally biased region" description="Low complexity" evidence="1">
    <location>
        <begin position="87"/>
        <end position="106"/>
    </location>
</feature>
<dbReference type="EMBL" id="CM008051">
    <property type="protein sequence ID" value="PVH36632.1"/>
    <property type="molecule type" value="Genomic_DNA"/>
</dbReference>
<proteinExistence type="predicted"/>
<feature type="region of interest" description="Disordered" evidence="1">
    <location>
        <begin position="1"/>
        <end position="128"/>
    </location>
</feature>
<sequence>MESSTSGPRSTQQGIQIGHNALVLRAAARSPDWPRGARAEPRSARPTRCQAPVRRPRRAQPTRREAPARRAARARPTGSQAPPRVTGCRALARGDAARGAAGTLARPKGRGRGGRVPRSLAAGCYGSG</sequence>
<dbReference type="AlphaFoldDB" id="A0A2T8IG32"/>
<gene>
    <name evidence="2" type="ORF">PAHAL_6G126300</name>
</gene>
<reference evidence="2" key="1">
    <citation type="submission" date="2018-04" db="EMBL/GenBank/DDBJ databases">
        <title>WGS assembly of Panicum hallii.</title>
        <authorList>
            <person name="Lovell J."/>
            <person name="Jenkins J."/>
            <person name="Lowry D."/>
            <person name="Mamidi S."/>
            <person name="Sreedasyam A."/>
            <person name="Weng X."/>
            <person name="Barry K."/>
            <person name="Bonette J."/>
            <person name="Campitelli B."/>
            <person name="Daum C."/>
            <person name="Gordon S."/>
            <person name="Gould B."/>
            <person name="Lipzen A."/>
            <person name="Macqueen A."/>
            <person name="Palacio-Mejia J."/>
            <person name="Plott C."/>
            <person name="Shakirov E."/>
            <person name="Shu S."/>
            <person name="Yoshinaga Y."/>
            <person name="Zane M."/>
            <person name="Rokhsar D."/>
            <person name="Grimwood J."/>
            <person name="Schmutz J."/>
            <person name="Juenger T."/>
        </authorList>
    </citation>
    <scope>NUCLEOTIDE SEQUENCE [LARGE SCALE GENOMIC DNA]</scope>
    <source>
        <strain evidence="2">FIL2</strain>
    </source>
</reference>
<name>A0A2T8IG32_9POAL</name>
<organism evidence="2">
    <name type="scientific">Panicum hallii</name>
    <dbReference type="NCBI Taxonomy" id="206008"/>
    <lineage>
        <taxon>Eukaryota</taxon>
        <taxon>Viridiplantae</taxon>
        <taxon>Streptophyta</taxon>
        <taxon>Embryophyta</taxon>
        <taxon>Tracheophyta</taxon>
        <taxon>Spermatophyta</taxon>
        <taxon>Magnoliopsida</taxon>
        <taxon>Liliopsida</taxon>
        <taxon>Poales</taxon>
        <taxon>Poaceae</taxon>
        <taxon>PACMAD clade</taxon>
        <taxon>Panicoideae</taxon>
        <taxon>Panicodae</taxon>
        <taxon>Paniceae</taxon>
        <taxon>Panicinae</taxon>
        <taxon>Panicum</taxon>
        <taxon>Panicum sect. Panicum</taxon>
    </lineage>
</organism>
<dbReference type="Proteomes" id="UP000243499">
    <property type="component" value="Chromosome 6"/>
</dbReference>
<accession>A0A2T8IG32</accession>
<protein>
    <submittedName>
        <fullName evidence="2">Uncharacterized protein</fullName>
    </submittedName>
</protein>
<dbReference type="Gramene" id="PVH36632">
    <property type="protein sequence ID" value="PVH36632"/>
    <property type="gene ID" value="PAHAL_6G126300"/>
</dbReference>
<evidence type="ECO:0000313" key="2">
    <source>
        <dbReference type="EMBL" id="PVH36632.1"/>
    </source>
</evidence>
<feature type="compositionally biased region" description="Polar residues" evidence="1">
    <location>
        <begin position="1"/>
        <end position="15"/>
    </location>
</feature>
<evidence type="ECO:0000256" key="1">
    <source>
        <dbReference type="SAM" id="MobiDB-lite"/>
    </source>
</evidence>